<evidence type="ECO:0000256" key="5">
    <source>
        <dbReference type="ARBA" id="ARBA00022643"/>
    </source>
</evidence>
<dbReference type="OrthoDB" id="259935at2759"/>
<dbReference type="InterPro" id="IPR035587">
    <property type="entry name" value="DUS-like_FMN-bd"/>
</dbReference>
<comment type="catalytic activity">
    <reaction evidence="14">
        <text>a 5,6-dihydrouridine in mRNA + NADP(+) = a uridine in mRNA + NADPH + H(+)</text>
        <dbReference type="Rhea" id="RHEA:69855"/>
        <dbReference type="Rhea" id="RHEA-COMP:14658"/>
        <dbReference type="Rhea" id="RHEA-COMP:17789"/>
        <dbReference type="ChEBI" id="CHEBI:15378"/>
        <dbReference type="ChEBI" id="CHEBI:57783"/>
        <dbReference type="ChEBI" id="CHEBI:58349"/>
        <dbReference type="ChEBI" id="CHEBI:65315"/>
        <dbReference type="ChEBI" id="CHEBI:74443"/>
    </reaction>
    <physiologicalReaction direction="right-to-left" evidence="14">
        <dbReference type="Rhea" id="RHEA:69857"/>
    </physiologicalReaction>
</comment>
<evidence type="ECO:0000256" key="17">
    <source>
        <dbReference type="RuleBase" id="RU291113"/>
    </source>
</evidence>
<accession>A0A1Y2FSN8</accession>
<dbReference type="OMA" id="WSYIAEC"/>
<comment type="catalytic activity">
    <reaction evidence="13">
        <text>a 5,6-dihydrouridine in mRNA + NAD(+) = a uridine in mRNA + NADH + H(+)</text>
        <dbReference type="Rhea" id="RHEA:69851"/>
        <dbReference type="Rhea" id="RHEA-COMP:14658"/>
        <dbReference type="Rhea" id="RHEA-COMP:17789"/>
        <dbReference type="ChEBI" id="CHEBI:15378"/>
        <dbReference type="ChEBI" id="CHEBI:57540"/>
        <dbReference type="ChEBI" id="CHEBI:57945"/>
        <dbReference type="ChEBI" id="CHEBI:65315"/>
        <dbReference type="ChEBI" id="CHEBI:74443"/>
    </reaction>
    <physiologicalReaction direction="right-to-left" evidence="13">
        <dbReference type="Rhea" id="RHEA:69853"/>
    </physiologicalReaction>
</comment>
<dbReference type="EC" id="1.3.1.89" evidence="2 17"/>
<keyword evidence="6" id="KW-0507">mRNA processing</keyword>
<dbReference type="CDD" id="cd02801">
    <property type="entry name" value="DUS_like_FMN"/>
    <property type="match status" value="1"/>
</dbReference>
<feature type="compositionally biased region" description="Basic residues" evidence="18">
    <location>
        <begin position="69"/>
        <end position="88"/>
    </location>
</feature>
<dbReference type="AlphaFoldDB" id="A0A1Y2FSN8"/>
<dbReference type="PANTHER" id="PTHR45846">
    <property type="entry name" value="TRNA-DIHYDROURIDINE(47) SYNTHASE [NAD(P)(+)]-LIKE"/>
    <property type="match status" value="1"/>
</dbReference>
<dbReference type="GeneID" id="63785182"/>
<evidence type="ECO:0000256" key="6">
    <source>
        <dbReference type="ARBA" id="ARBA00022664"/>
    </source>
</evidence>
<dbReference type="Proteomes" id="UP000193685">
    <property type="component" value="Unassembled WGS sequence"/>
</dbReference>
<keyword evidence="21" id="KW-1185">Reference proteome</keyword>
<dbReference type="SUPFAM" id="SSF51395">
    <property type="entry name" value="FMN-linked oxidoreductases"/>
    <property type="match status" value="1"/>
</dbReference>
<evidence type="ECO:0000256" key="13">
    <source>
        <dbReference type="ARBA" id="ARBA00048342"/>
    </source>
</evidence>
<dbReference type="STRING" id="56484.A0A1Y2FSN8"/>
<evidence type="ECO:0000256" key="9">
    <source>
        <dbReference type="ARBA" id="ARBA00022857"/>
    </source>
</evidence>
<evidence type="ECO:0000259" key="19">
    <source>
        <dbReference type="PROSITE" id="PS50103"/>
    </source>
</evidence>
<dbReference type="GO" id="GO:0102265">
    <property type="term" value="F:tRNA-dihydrouridine47 synthase activity"/>
    <property type="evidence" value="ECO:0007669"/>
    <property type="project" value="UniProtKB-EC"/>
</dbReference>
<comment type="caution">
    <text evidence="20">The sequence shown here is derived from an EMBL/GenBank/DDBJ whole genome shotgun (WGS) entry which is preliminary data.</text>
</comment>
<gene>
    <name evidence="20" type="ORF">BCR37DRAFT_376374</name>
</gene>
<evidence type="ECO:0000256" key="3">
    <source>
        <dbReference type="ARBA" id="ARBA00022143"/>
    </source>
</evidence>
<keyword evidence="4 17" id="KW-0285">Flavoprotein</keyword>
<dbReference type="GO" id="GO:0008270">
    <property type="term" value="F:zinc ion binding"/>
    <property type="evidence" value="ECO:0007669"/>
    <property type="project" value="UniProtKB-KW"/>
</dbReference>
<dbReference type="InterPro" id="IPR000571">
    <property type="entry name" value="Znf_CCCH"/>
</dbReference>
<dbReference type="Gene3D" id="4.10.1000.10">
    <property type="entry name" value="Zinc finger, CCCH-type"/>
    <property type="match status" value="1"/>
</dbReference>
<evidence type="ECO:0000256" key="14">
    <source>
        <dbReference type="ARBA" id="ARBA00049447"/>
    </source>
</evidence>
<dbReference type="GO" id="GO:0003723">
    <property type="term" value="F:RNA binding"/>
    <property type="evidence" value="ECO:0007669"/>
    <property type="project" value="TreeGrafter"/>
</dbReference>
<dbReference type="EMBL" id="MCFI01000002">
    <property type="protein sequence ID" value="ORY87020.1"/>
    <property type="molecule type" value="Genomic_DNA"/>
</dbReference>
<evidence type="ECO:0000256" key="10">
    <source>
        <dbReference type="ARBA" id="ARBA00023002"/>
    </source>
</evidence>
<reference evidence="20 21" key="1">
    <citation type="submission" date="2016-07" db="EMBL/GenBank/DDBJ databases">
        <title>Pervasive Adenine N6-methylation of Active Genes in Fungi.</title>
        <authorList>
            <consortium name="DOE Joint Genome Institute"/>
            <person name="Mondo S.J."/>
            <person name="Dannebaum R.O."/>
            <person name="Kuo R.C."/>
            <person name="Labutti K."/>
            <person name="Haridas S."/>
            <person name="Kuo A."/>
            <person name="Salamov A."/>
            <person name="Ahrendt S.R."/>
            <person name="Lipzen A."/>
            <person name="Sullivan W."/>
            <person name="Andreopoulos W.B."/>
            <person name="Clum A."/>
            <person name="Lindquist E."/>
            <person name="Daum C."/>
            <person name="Ramamoorthy G.K."/>
            <person name="Gryganskyi A."/>
            <person name="Culley D."/>
            <person name="Magnuson J.K."/>
            <person name="James T.Y."/>
            <person name="O'Malley M.A."/>
            <person name="Stajich J.E."/>
            <person name="Spatafora J.W."/>
            <person name="Visel A."/>
            <person name="Grigoriev I.V."/>
        </authorList>
    </citation>
    <scope>NUCLEOTIDE SEQUENCE [LARGE SCALE GENOMIC DNA]</scope>
    <source>
        <strain evidence="20 21">12-1054</strain>
    </source>
</reference>
<evidence type="ECO:0000256" key="7">
    <source>
        <dbReference type="ARBA" id="ARBA00022694"/>
    </source>
</evidence>
<evidence type="ECO:0000313" key="20">
    <source>
        <dbReference type="EMBL" id="ORY87020.1"/>
    </source>
</evidence>
<keyword evidence="10 17" id="KW-0560">Oxidoreductase</keyword>
<evidence type="ECO:0000256" key="12">
    <source>
        <dbReference type="ARBA" id="ARBA00048266"/>
    </source>
</evidence>
<dbReference type="InterPro" id="IPR018517">
    <property type="entry name" value="tRNA_hU_synthase_CS"/>
</dbReference>
<dbReference type="PROSITE" id="PS01136">
    <property type="entry name" value="UPF0034"/>
    <property type="match status" value="1"/>
</dbReference>
<proteinExistence type="inferred from homology"/>
<evidence type="ECO:0000256" key="18">
    <source>
        <dbReference type="SAM" id="MobiDB-lite"/>
    </source>
</evidence>
<dbReference type="GO" id="GO:0050660">
    <property type="term" value="F:flavin adenine dinucleotide binding"/>
    <property type="evidence" value="ECO:0007669"/>
    <property type="project" value="UniProtKB-UniRule"/>
</dbReference>
<comment type="catalytic activity">
    <reaction evidence="15">
        <text>5,6-dihydrouridine(47) in tRNA + NADP(+) = uridine(47) in tRNA + NADPH + H(+)</text>
        <dbReference type="Rhea" id="RHEA:53360"/>
        <dbReference type="Rhea" id="RHEA-COMP:13539"/>
        <dbReference type="Rhea" id="RHEA-COMP:13540"/>
        <dbReference type="ChEBI" id="CHEBI:15378"/>
        <dbReference type="ChEBI" id="CHEBI:57783"/>
        <dbReference type="ChEBI" id="CHEBI:58349"/>
        <dbReference type="ChEBI" id="CHEBI:65315"/>
        <dbReference type="ChEBI" id="CHEBI:74443"/>
        <dbReference type="EC" id="1.3.1.89"/>
    </reaction>
    <physiologicalReaction direction="right-to-left" evidence="15">
        <dbReference type="Rhea" id="RHEA:53362"/>
    </physiologicalReaction>
</comment>
<evidence type="ECO:0000313" key="21">
    <source>
        <dbReference type="Proteomes" id="UP000193685"/>
    </source>
</evidence>
<dbReference type="PROSITE" id="PS50103">
    <property type="entry name" value="ZF_C3H1"/>
    <property type="match status" value="1"/>
</dbReference>
<dbReference type="PANTHER" id="PTHR45846:SF1">
    <property type="entry name" value="TRNA-DIHYDROURIDINE(47) SYNTHASE [NAD(P)(+)]-LIKE"/>
    <property type="match status" value="1"/>
</dbReference>
<keyword evidence="8 16" id="KW-0863">Zinc-finger</keyword>
<feature type="region of interest" description="Disordered" evidence="18">
    <location>
        <begin position="1"/>
        <end position="88"/>
    </location>
</feature>
<dbReference type="GO" id="GO:0006397">
    <property type="term" value="P:mRNA processing"/>
    <property type="evidence" value="ECO:0007669"/>
    <property type="project" value="UniProtKB-KW"/>
</dbReference>
<evidence type="ECO:0000256" key="15">
    <source>
        <dbReference type="ARBA" id="ARBA00049513"/>
    </source>
</evidence>
<comment type="catalytic activity">
    <reaction evidence="12">
        <text>5,6-dihydrouridine(47) in tRNA + NAD(+) = uridine(47) in tRNA + NADH + H(+)</text>
        <dbReference type="Rhea" id="RHEA:53364"/>
        <dbReference type="Rhea" id="RHEA-COMP:13539"/>
        <dbReference type="Rhea" id="RHEA-COMP:13540"/>
        <dbReference type="ChEBI" id="CHEBI:15378"/>
        <dbReference type="ChEBI" id="CHEBI:57540"/>
        <dbReference type="ChEBI" id="CHEBI:57945"/>
        <dbReference type="ChEBI" id="CHEBI:65315"/>
        <dbReference type="ChEBI" id="CHEBI:74443"/>
        <dbReference type="EC" id="1.3.1.89"/>
    </reaction>
    <physiologicalReaction direction="right-to-left" evidence="12">
        <dbReference type="Rhea" id="RHEA:53366"/>
    </physiologicalReaction>
</comment>
<evidence type="ECO:0000256" key="1">
    <source>
        <dbReference type="ARBA" id="ARBA00001917"/>
    </source>
</evidence>
<organism evidence="20 21">
    <name type="scientific">Protomyces lactucae-debilis</name>
    <dbReference type="NCBI Taxonomy" id="2754530"/>
    <lineage>
        <taxon>Eukaryota</taxon>
        <taxon>Fungi</taxon>
        <taxon>Dikarya</taxon>
        <taxon>Ascomycota</taxon>
        <taxon>Taphrinomycotina</taxon>
        <taxon>Taphrinomycetes</taxon>
        <taxon>Taphrinales</taxon>
        <taxon>Protomycetaceae</taxon>
        <taxon>Protomyces</taxon>
    </lineage>
</organism>
<comment type="cofactor">
    <cofactor evidence="1 17">
        <name>FMN</name>
        <dbReference type="ChEBI" id="CHEBI:58210"/>
    </cofactor>
</comment>
<keyword evidence="9 17" id="KW-0521">NADP</keyword>
<sequence>MAGEDKVQDGNVAQKPMSPLQHTQDATLPEDLHELNPLVQNSADVARDVEQNSLIRPAEDGDQDDAPRAKRPKQEKKQRGQNKARKFANSKDEVRLCSQIARGESCTFEGDCKYSHSLKDYINTKPPDIGPECPIYSAIGHCDAGFRCRWLTGHVEKPDVADPDSWKLLGKPKQDLSELCKTHKSIENILSRETMQAIRKKAFRTSKSDAYLKYLSDLMASEEKDAADKPDVPFRPSEKRSLDWSNTKILAPLTTTGNMPFRQICREYGADVTYSEMALSVPLLSGSASEWALTRSHQAERDMRNGRRGIYGIQIAGSKPAMVVPAAEMLATEFESTLDFVDLNCGCPIDLVFKQGAGSALLDNHGRLLKMLKGMSLVTGDVPVTVKVRTGVKDKCHTSGKLLARLNADACVSMVTLHGRSRAQRYSRPADWEYIASCAASIKAYQAQAAGEDLRGKHAEYGYSQKLAFVGNGDVYTFEDWNRNMQSGVDGCMIARGALIKPWIFEEIDKQQHLDKSASERLAMLDQYCKNGLACWGADQMGVDKTRRFLLEFMSFHHRYVPSGVLAAMGEPIQMGDRPPAWTPRNEDEKLLASMDCADWVKISERFLGKAAESFKFVPKHKANSVNAEG</sequence>
<keyword evidence="16 17" id="KW-0479">Metal-binding</keyword>
<dbReference type="InterPro" id="IPR013785">
    <property type="entry name" value="Aldolase_TIM"/>
</dbReference>
<keyword evidence="5 17" id="KW-0288">FMN</keyword>
<protein>
    <recommendedName>
        <fullName evidence="3 17">tRNA-dihydrouridine(47) synthase [NAD(P)(+)]</fullName>
        <ecNumber evidence="2 17">1.3.1.89</ecNumber>
    </recommendedName>
    <alternativeName>
        <fullName evidence="17">tRNA-dihydrouridine synthase 3</fullName>
    </alternativeName>
</protein>
<evidence type="ECO:0000256" key="4">
    <source>
        <dbReference type="ARBA" id="ARBA00022630"/>
    </source>
</evidence>
<comment type="function">
    <text evidence="17">Catalyzes the synthesis of dihydrouridine, a modified base found in the D-loop of most tRNAs. Specifically modifies U47 in cytoplasmic tRNAs.</text>
</comment>
<evidence type="ECO:0000256" key="8">
    <source>
        <dbReference type="ARBA" id="ARBA00022771"/>
    </source>
</evidence>
<feature type="zinc finger region" description="C3H1-type" evidence="16">
    <location>
        <begin position="91"/>
        <end position="119"/>
    </location>
</feature>
<evidence type="ECO:0000256" key="11">
    <source>
        <dbReference type="ARBA" id="ARBA00023027"/>
    </source>
</evidence>
<feature type="domain" description="C3H1-type" evidence="19">
    <location>
        <begin position="91"/>
        <end position="119"/>
    </location>
</feature>
<comment type="similarity">
    <text evidence="17">Belongs to the dus family. Dus3 subfamily.</text>
</comment>
<name>A0A1Y2FSN8_PROLT</name>
<keyword evidence="11 17" id="KW-0520">NAD</keyword>
<keyword evidence="7 17" id="KW-0819">tRNA processing</keyword>
<evidence type="ECO:0000256" key="2">
    <source>
        <dbReference type="ARBA" id="ARBA00012376"/>
    </source>
</evidence>
<dbReference type="Pfam" id="PF01207">
    <property type="entry name" value="Dus"/>
    <property type="match status" value="2"/>
</dbReference>
<keyword evidence="16 17" id="KW-0862">Zinc</keyword>
<evidence type="ECO:0000256" key="16">
    <source>
        <dbReference type="PROSITE-ProRule" id="PRU00723"/>
    </source>
</evidence>
<dbReference type="RefSeq" id="XP_040727876.1">
    <property type="nucleotide sequence ID" value="XM_040868583.1"/>
</dbReference>
<dbReference type="Gene3D" id="3.20.20.70">
    <property type="entry name" value="Aldolase class I"/>
    <property type="match status" value="1"/>
</dbReference>
<dbReference type="GO" id="GO:0106414">
    <property type="term" value="F:mRNA dihydrouridine synthase activity"/>
    <property type="evidence" value="ECO:0007669"/>
    <property type="project" value="RHEA"/>
</dbReference>